<evidence type="ECO:0000313" key="1">
    <source>
        <dbReference type="EMBL" id="MCX5614378.1"/>
    </source>
</evidence>
<evidence type="ECO:0000313" key="2">
    <source>
        <dbReference type="Proteomes" id="UP001165648"/>
    </source>
</evidence>
<dbReference type="EMBL" id="JANIDW010000001">
    <property type="protein sequence ID" value="MCX5614378.1"/>
    <property type="molecule type" value="Genomic_DNA"/>
</dbReference>
<organism evidence="1 2">
    <name type="scientific">Bombella saccharophila</name>
    <dbReference type="NCBI Taxonomy" id="2967338"/>
    <lineage>
        <taxon>Bacteria</taxon>
        <taxon>Pseudomonadati</taxon>
        <taxon>Pseudomonadota</taxon>
        <taxon>Alphaproteobacteria</taxon>
        <taxon>Acetobacterales</taxon>
        <taxon>Acetobacteraceae</taxon>
        <taxon>Bombella</taxon>
    </lineage>
</organism>
<comment type="caution">
    <text evidence="1">The sequence shown here is derived from an EMBL/GenBank/DDBJ whole genome shotgun (WGS) entry which is preliminary data.</text>
</comment>
<gene>
    <name evidence="1" type="ORF">NQF64_03840</name>
</gene>
<proteinExistence type="predicted"/>
<accession>A0ABT3W6G8</accession>
<protein>
    <submittedName>
        <fullName evidence="1">Uncharacterized protein</fullName>
    </submittedName>
</protein>
<sequence length="213" mass="23964">MPDFDALQRIWLLDWFGHVVNYDGDRKELRRQFLTPCEYPDLFMISSWPVQTPSRVMLRRTSSIPQGLPEAQFVEAGKHIVGLQTQGAAGTFLSINPSNEDMHWYAGYLLDWERFIPLTKPMMDAFSIFLDGSLAELKINGKPVSGLAWPDVSQNIGNFFWLGGQKVALSRNLEKLAEIGEIPAGKSVDVLLLSPESDQVKLTVTRSNVPLED</sequence>
<dbReference type="RefSeq" id="WP_099027212.1">
    <property type="nucleotide sequence ID" value="NZ_JANIDW010000001.1"/>
</dbReference>
<dbReference type="Proteomes" id="UP001165648">
    <property type="component" value="Unassembled WGS sequence"/>
</dbReference>
<keyword evidence="2" id="KW-1185">Reference proteome</keyword>
<name>A0ABT3W6G8_9PROT</name>
<reference evidence="1 2" key="1">
    <citation type="submission" date="2022-07" db="EMBL/GenBank/DDBJ databases">
        <title>Bombella genomes.</title>
        <authorList>
            <person name="Harer L."/>
            <person name="Styblova S."/>
            <person name="Ehrmann M."/>
        </authorList>
    </citation>
    <scope>NUCLEOTIDE SEQUENCE [LARGE SCALE GENOMIC DNA]</scope>
    <source>
        <strain evidence="1 2">TMW 2.2558</strain>
    </source>
</reference>